<proteinExistence type="predicted"/>
<keyword evidence="3" id="KW-1185">Reference proteome</keyword>
<dbReference type="Gene3D" id="2.40.30.10">
    <property type="entry name" value="Translation factors"/>
    <property type="match status" value="1"/>
</dbReference>
<feature type="domain" description="FAD-binding FR-type" evidence="1">
    <location>
        <begin position="3"/>
        <end position="134"/>
    </location>
</feature>
<dbReference type="AlphaFoldDB" id="D0LAP0"/>
<gene>
    <name evidence="2" type="ordered locus">Gbro_2101</name>
</gene>
<dbReference type="InterPro" id="IPR007037">
    <property type="entry name" value="SIP_rossman_dom"/>
</dbReference>
<reference evidence="2 3" key="2">
    <citation type="journal article" date="2010" name="Stand. Genomic Sci.">
        <title>Complete genome sequence of Gordonia bronchialis type strain (3410).</title>
        <authorList>
            <person name="Ivanova N."/>
            <person name="Sikorski J."/>
            <person name="Jando M."/>
            <person name="Lapidus A."/>
            <person name="Nolan M."/>
            <person name="Lucas S."/>
            <person name="Del Rio T.G."/>
            <person name="Tice H."/>
            <person name="Copeland A."/>
            <person name="Cheng J.F."/>
            <person name="Chen F."/>
            <person name="Bruce D."/>
            <person name="Goodwin L."/>
            <person name="Pitluck S."/>
            <person name="Mavromatis K."/>
            <person name="Ovchinnikova G."/>
            <person name="Pati A."/>
            <person name="Chen A."/>
            <person name="Palaniappan K."/>
            <person name="Land M."/>
            <person name="Hauser L."/>
            <person name="Chang Y.J."/>
            <person name="Jeffries C.D."/>
            <person name="Chain P."/>
            <person name="Saunders E."/>
            <person name="Han C."/>
            <person name="Detter J.C."/>
            <person name="Brettin T."/>
            <person name="Rohde M."/>
            <person name="Goker M."/>
            <person name="Bristow J."/>
            <person name="Eisen J.A."/>
            <person name="Markowitz V."/>
            <person name="Hugenholtz P."/>
            <person name="Klenk H.P."/>
            <person name="Kyrpides N.C."/>
        </authorList>
    </citation>
    <scope>NUCLEOTIDE SEQUENCE [LARGE SCALE GENOMIC DNA]</scope>
    <source>
        <strain evidence="3">ATCC 25592 / DSM 43247 / BCRC 13721 / JCM 3198 / KCTC 3076 / NBRC 16047 / NCTC 10667</strain>
    </source>
</reference>
<dbReference type="SUPFAM" id="SSF63380">
    <property type="entry name" value="Riboflavin synthase domain-like"/>
    <property type="match status" value="1"/>
</dbReference>
<dbReference type="RefSeq" id="WP_012833910.1">
    <property type="nucleotide sequence ID" value="NC_013441.1"/>
</dbReference>
<dbReference type="InterPro" id="IPR013113">
    <property type="entry name" value="SIP_FAD-bd"/>
</dbReference>
<sequence length="296" mass="32028">MAKRVNTMTVLRTERLSPHFVRVYLGGEGFDDFAPAIGKSGKPDTDMYVKIIFTPDGVEYPEPFDPQELRKTLPPEQQPILRTYTVRSVDSERRELAIDFVVHGDEGIAGPWAASVQPGETVRFLGPGSGYQPSADAPWHLLACDESGLPAVAAALEALPSEAVAKVFIEVAGPDDEIPLTAPAGAEVVWVHRGGAAGEVGDEVAGDNAPLVAAVRAAEWLDGEPHVFIHGEAQAVMHNLRAYVRKERGVGAANASISGYWRRGRTEEGFRQWKAQLRETEEGGGPVKKLAGVFRR</sequence>
<dbReference type="CDD" id="cd06193">
    <property type="entry name" value="siderophore_interacting"/>
    <property type="match status" value="1"/>
</dbReference>
<dbReference type="Pfam" id="PF04954">
    <property type="entry name" value="SIP"/>
    <property type="match status" value="1"/>
</dbReference>
<dbReference type="InterPro" id="IPR017927">
    <property type="entry name" value="FAD-bd_FR_type"/>
</dbReference>
<dbReference type="HOGENOM" id="CLU_040923_3_0_11"/>
<dbReference type="PANTHER" id="PTHR30157">
    <property type="entry name" value="FERRIC REDUCTASE, NADPH-DEPENDENT"/>
    <property type="match status" value="1"/>
</dbReference>
<dbReference type="eggNOG" id="COG2375">
    <property type="taxonomic scope" value="Bacteria"/>
</dbReference>
<dbReference type="STRING" id="526226.Gbro_2101"/>
<evidence type="ECO:0000259" key="1">
    <source>
        <dbReference type="PROSITE" id="PS51384"/>
    </source>
</evidence>
<dbReference type="Proteomes" id="UP000001219">
    <property type="component" value="Chromosome"/>
</dbReference>
<dbReference type="InterPro" id="IPR039261">
    <property type="entry name" value="FNR_nucleotide-bd"/>
</dbReference>
<evidence type="ECO:0000313" key="3">
    <source>
        <dbReference type="Proteomes" id="UP000001219"/>
    </source>
</evidence>
<evidence type="ECO:0000313" key="2">
    <source>
        <dbReference type="EMBL" id="ACY21353.1"/>
    </source>
</evidence>
<dbReference type="InterPro" id="IPR039374">
    <property type="entry name" value="SIP_fam"/>
</dbReference>
<dbReference type="KEGG" id="gbr:Gbro_2101"/>
<name>D0LAP0_GORB4</name>
<dbReference type="PROSITE" id="PS51384">
    <property type="entry name" value="FAD_FR"/>
    <property type="match status" value="1"/>
</dbReference>
<dbReference type="EMBL" id="CP001802">
    <property type="protein sequence ID" value="ACY21353.1"/>
    <property type="molecule type" value="Genomic_DNA"/>
</dbReference>
<dbReference type="Pfam" id="PF08021">
    <property type="entry name" value="FAD_binding_9"/>
    <property type="match status" value="1"/>
</dbReference>
<dbReference type="PANTHER" id="PTHR30157:SF0">
    <property type="entry name" value="NADPH-DEPENDENT FERRIC-CHELATE REDUCTASE"/>
    <property type="match status" value="1"/>
</dbReference>
<protein>
    <submittedName>
        <fullName evidence="2">FAD-binding 9 siderophore-interacting domain protein</fullName>
    </submittedName>
</protein>
<accession>D0LAP0</accession>
<reference evidence="3" key="1">
    <citation type="submission" date="2009-10" db="EMBL/GenBank/DDBJ databases">
        <title>The complete chromosome of Gordonia bronchialis DSM 43247.</title>
        <authorList>
            <consortium name="US DOE Joint Genome Institute (JGI-PGF)"/>
            <person name="Lucas S."/>
            <person name="Copeland A."/>
            <person name="Lapidus A."/>
            <person name="Glavina del Rio T."/>
            <person name="Dalin E."/>
            <person name="Tice H."/>
            <person name="Bruce D."/>
            <person name="Goodwin L."/>
            <person name="Pitluck S."/>
            <person name="Kyrpides N."/>
            <person name="Mavromatis K."/>
            <person name="Ivanova N."/>
            <person name="Ovchinnikova G."/>
            <person name="Saunders E."/>
            <person name="Brettin T."/>
            <person name="Detter J.C."/>
            <person name="Han C."/>
            <person name="Larimer F."/>
            <person name="Land M."/>
            <person name="Hauser L."/>
            <person name="Markowitz V."/>
            <person name="Cheng J.-F."/>
            <person name="Hugenholtz P."/>
            <person name="Woyke T."/>
            <person name="Wu D."/>
            <person name="Jando M."/>
            <person name="Schneider S."/>
            <person name="Goeker M."/>
            <person name="Klenk H.-P."/>
            <person name="Eisen J.A."/>
        </authorList>
    </citation>
    <scope>NUCLEOTIDE SEQUENCE [LARGE SCALE GENOMIC DNA]</scope>
    <source>
        <strain evidence="3">ATCC 25592 / DSM 43247 / BCRC 13721 / JCM 3198 / KCTC 3076 / NBRC 16047 / NCTC 10667</strain>
    </source>
</reference>
<dbReference type="GO" id="GO:0016491">
    <property type="term" value="F:oxidoreductase activity"/>
    <property type="evidence" value="ECO:0007669"/>
    <property type="project" value="InterPro"/>
</dbReference>
<dbReference type="Gene3D" id="3.40.50.80">
    <property type="entry name" value="Nucleotide-binding domain of ferredoxin-NADP reductase (FNR) module"/>
    <property type="match status" value="1"/>
</dbReference>
<dbReference type="FunFam" id="2.40.30.10:FF:000131">
    <property type="entry name" value="NADPH-dependent ferric siderophore reductase"/>
    <property type="match status" value="1"/>
</dbReference>
<dbReference type="OrthoDB" id="9814826at2"/>
<dbReference type="InterPro" id="IPR017938">
    <property type="entry name" value="Riboflavin_synthase-like_b-brl"/>
</dbReference>
<organism evidence="2 3">
    <name type="scientific">Gordonia bronchialis (strain ATCC 25592 / DSM 43247 / BCRC 13721 / JCM 3198 / KCTC 3076 / NBRC 16047 / NCTC 10667)</name>
    <name type="common">Rhodococcus bronchialis</name>
    <dbReference type="NCBI Taxonomy" id="526226"/>
    <lineage>
        <taxon>Bacteria</taxon>
        <taxon>Bacillati</taxon>
        <taxon>Actinomycetota</taxon>
        <taxon>Actinomycetes</taxon>
        <taxon>Mycobacteriales</taxon>
        <taxon>Gordoniaceae</taxon>
        <taxon>Gordonia</taxon>
    </lineage>
</organism>